<keyword evidence="4 6" id="KW-1133">Transmembrane helix</keyword>
<reference evidence="7 8" key="1">
    <citation type="submission" date="2016-12" db="EMBL/GenBank/DDBJ databases">
        <title>The genomes of Aspergillus section Nigri reveals drivers in fungal speciation.</title>
        <authorList>
            <consortium name="DOE Joint Genome Institute"/>
            <person name="Vesth T.C."/>
            <person name="Nybo J."/>
            <person name="Theobald S."/>
            <person name="Brandl J."/>
            <person name="Frisvad J.C."/>
            <person name="Nielsen K.F."/>
            <person name="Lyhne E.K."/>
            <person name="Kogle M.E."/>
            <person name="Kuo A."/>
            <person name="Riley R."/>
            <person name="Clum A."/>
            <person name="Nolan M."/>
            <person name="Lipzen A."/>
            <person name="Salamov A."/>
            <person name="Henrissat B."/>
            <person name="Wiebenga A."/>
            <person name="De Vries R.P."/>
            <person name="Grigoriev I.V."/>
            <person name="Mortensen U.H."/>
            <person name="Andersen M.R."/>
            <person name="Baker S.E."/>
        </authorList>
    </citation>
    <scope>NUCLEOTIDE SEQUENCE [LARGE SCALE GENOMIC DNA]</scope>
    <source>
        <strain evidence="7 8">IBT 23096</strain>
    </source>
</reference>
<dbReference type="PROSITE" id="PS01309">
    <property type="entry name" value="UPF0057"/>
    <property type="match status" value="1"/>
</dbReference>
<keyword evidence="3 6" id="KW-0812">Transmembrane</keyword>
<dbReference type="GeneID" id="36560307"/>
<dbReference type="GO" id="GO:0016020">
    <property type="term" value="C:membrane"/>
    <property type="evidence" value="ECO:0007669"/>
    <property type="project" value="UniProtKB-SubCell"/>
</dbReference>
<proteinExistence type="inferred from homology"/>
<evidence type="ECO:0000256" key="4">
    <source>
        <dbReference type="ARBA" id="ARBA00022989"/>
    </source>
</evidence>
<dbReference type="EMBL" id="MSFO01000001">
    <property type="protein sequence ID" value="PLB53755.1"/>
    <property type="molecule type" value="Genomic_DNA"/>
</dbReference>
<evidence type="ECO:0000256" key="1">
    <source>
        <dbReference type="ARBA" id="ARBA00004370"/>
    </source>
</evidence>
<dbReference type="PANTHER" id="PTHR21659">
    <property type="entry name" value="HYDROPHOBIC PROTEIN RCI2 LOW TEMPERATURE AND SALT RESPONSIVE PROTEIN LTI6 -RELATED"/>
    <property type="match status" value="1"/>
</dbReference>
<dbReference type="PANTHER" id="PTHR21659:SF42">
    <property type="entry name" value="UPF0057 MEMBRANE PROTEIN ZK632.10-RELATED"/>
    <property type="match status" value="1"/>
</dbReference>
<comment type="subcellular location">
    <subcellularLocation>
        <location evidence="1">Membrane</location>
    </subcellularLocation>
</comment>
<dbReference type="InterPro" id="IPR000612">
    <property type="entry name" value="PMP3"/>
</dbReference>
<dbReference type="STRING" id="1392250.A0A2I2GLK7"/>
<accession>A0A2I2GLK7</accession>
<comment type="caution">
    <text evidence="7">The sequence shown here is derived from an EMBL/GenBank/DDBJ whole genome shotgun (WGS) entry which is preliminary data.</text>
</comment>
<evidence type="ECO:0000256" key="2">
    <source>
        <dbReference type="ARBA" id="ARBA00009530"/>
    </source>
</evidence>
<dbReference type="RefSeq" id="XP_024709057.1">
    <property type="nucleotide sequence ID" value="XM_024852609.1"/>
</dbReference>
<dbReference type="OrthoDB" id="2802411at2759"/>
<dbReference type="Proteomes" id="UP000234275">
    <property type="component" value="Unassembled WGS sequence"/>
</dbReference>
<comment type="similarity">
    <text evidence="2">Belongs to the UPF0057 (PMP3) family.</text>
</comment>
<gene>
    <name evidence="7" type="ORF">P170DRAFT_469243</name>
</gene>
<evidence type="ECO:0000313" key="8">
    <source>
        <dbReference type="Proteomes" id="UP000234275"/>
    </source>
</evidence>
<evidence type="ECO:0000313" key="7">
    <source>
        <dbReference type="EMBL" id="PLB53755.1"/>
    </source>
</evidence>
<keyword evidence="5 6" id="KW-0472">Membrane</keyword>
<sequence length="56" mass="6050">MPSDGVGCCEIILAIFIPPVAVFMHRGCGADLLINLCLLCLAWLPGVIHAFYVLLH</sequence>
<evidence type="ECO:0000256" key="6">
    <source>
        <dbReference type="SAM" id="Phobius"/>
    </source>
</evidence>
<protein>
    <submittedName>
        <fullName evidence="7">Putative plasma membrane proteolipid 3</fullName>
    </submittedName>
</protein>
<evidence type="ECO:0000256" key="3">
    <source>
        <dbReference type="ARBA" id="ARBA00022692"/>
    </source>
</evidence>
<evidence type="ECO:0000256" key="5">
    <source>
        <dbReference type="ARBA" id="ARBA00023136"/>
    </source>
</evidence>
<dbReference type="VEuPathDB" id="FungiDB:P170DRAFT_469243"/>
<dbReference type="AlphaFoldDB" id="A0A2I2GLK7"/>
<keyword evidence="8" id="KW-1185">Reference proteome</keyword>
<name>A0A2I2GLK7_9EURO</name>
<feature type="transmembrane region" description="Helical" evidence="6">
    <location>
        <begin position="32"/>
        <end position="55"/>
    </location>
</feature>
<organism evidence="7 8">
    <name type="scientific">Aspergillus steynii IBT 23096</name>
    <dbReference type="NCBI Taxonomy" id="1392250"/>
    <lineage>
        <taxon>Eukaryota</taxon>
        <taxon>Fungi</taxon>
        <taxon>Dikarya</taxon>
        <taxon>Ascomycota</taxon>
        <taxon>Pezizomycotina</taxon>
        <taxon>Eurotiomycetes</taxon>
        <taxon>Eurotiomycetidae</taxon>
        <taxon>Eurotiales</taxon>
        <taxon>Aspergillaceae</taxon>
        <taxon>Aspergillus</taxon>
        <taxon>Aspergillus subgen. Circumdati</taxon>
    </lineage>
</organism>
<dbReference type="Pfam" id="PF01679">
    <property type="entry name" value="Pmp3"/>
    <property type="match status" value="1"/>
</dbReference>